<feature type="transmembrane region" description="Helical" evidence="14">
    <location>
        <begin position="190"/>
        <end position="212"/>
    </location>
</feature>
<protein>
    <recommendedName>
        <fullName evidence="20">Cation/H+ exchanger domain-containing protein</fullName>
    </recommendedName>
</protein>
<evidence type="ECO:0000259" key="15">
    <source>
        <dbReference type="Pfam" id="PF00999"/>
    </source>
</evidence>
<evidence type="ECO:0000256" key="1">
    <source>
        <dbReference type="ARBA" id="ARBA00003198"/>
    </source>
</evidence>
<gene>
    <name evidence="18" type="ORF">LUZ61_016923</name>
</gene>
<feature type="transmembrane region" description="Helical" evidence="14">
    <location>
        <begin position="374"/>
        <end position="394"/>
    </location>
</feature>
<keyword evidence="7 14" id="KW-0812">Transmembrane</keyword>
<keyword evidence="4" id="KW-0813">Transport</keyword>
<evidence type="ECO:0000256" key="8">
    <source>
        <dbReference type="ARBA" id="ARBA00022958"/>
    </source>
</evidence>
<feature type="transmembrane region" description="Helical" evidence="14">
    <location>
        <begin position="91"/>
        <end position="108"/>
    </location>
</feature>
<comment type="subcellular location">
    <subcellularLocation>
        <location evidence="3">Membrane</location>
        <topology evidence="3">Multi-pass membrane protein</topology>
    </subcellularLocation>
    <subcellularLocation>
        <location evidence="2">Plastid</location>
        <location evidence="2">Chloroplast envelope</location>
    </subcellularLocation>
</comment>
<feature type="transmembrane region" description="Helical" evidence="14">
    <location>
        <begin position="341"/>
        <end position="367"/>
    </location>
</feature>
<sequence length="836" mass="90905">MAVNITSIKTSSNGIWQGDDPLHFAFPLLILQTVLVLVLSRLLTFLFRPLRQPKVIAEIIAGIILGPSAIGRNQTYLHNVFPSWSTPILESVANIGLLFFLFLVGLELDLSSIRRSGRHAFSIAAAGITLPFACGVGVAFVLRSAIPGADQADYAPFLVFMGVSLSITAFPVLARILAELKLLTTRLGETAMAAAAFNDVAAWILLALAVALSGGEGTHHSPIISLWVLLSGLVFVAVQIVVIKPCMSWVARRSQDEGGESEFWISLTLAGVLISGFMTDFIGIHSIFGGFVFGLMIPKEGEFTGRLIERIEDFVSGLLLPLYFASSGLKTNVASIKGGKAWGLLCLVIVTACAGKILGTFVVALGCKMSLTEAITLGFLMNTKGLVELIVLNIGKEKKVLNDETFAILVLMALFTTFITTPTVMAIYKPARPGQHNLPHRRKLQFSSSPPSSHDTKELRVLTCVHTSRDIPSLINLIETMRGQNNGKTSRLKLYILRLVELTERSSSIRMVRSARRNGLPIVGDRRDPQDHVAVAFEAYAQLSHVRVRPITAISSLSTMHEDVCTVADQRRVSLILLPFHRHRSEHSGDMENFGPRWRAVNRRVLREAPCSVALLVDRGFGGGEQVSSGEVAHGVCVVFFGGPDDREALELSGRMAEHPGVCVTALRFVSGNTDGEDERQAVKLKPAPSKNEEQSYTFSTADVDIEREKELDEAAITKFQQMTESKAQYEEKLVRENVIESVLSIGRSGDFGLIVVGKGRFPTSSMVAKLAGRPAEHPELGPIGDALVYGHSVVSSVLVVQQHDMIHSDEMPVTPVPVLDGEMTATDGHHTMTEP</sequence>
<evidence type="ECO:0000256" key="9">
    <source>
        <dbReference type="ARBA" id="ARBA00022989"/>
    </source>
</evidence>
<feature type="domain" description="Cation/H+ exchanger transmembrane" evidence="15">
    <location>
        <begin position="37"/>
        <end position="424"/>
    </location>
</feature>
<evidence type="ECO:0000256" key="11">
    <source>
        <dbReference type="ARBA" id="ARBA00023136"/>
    </source>
</evidence>
<accession>A0AAD5Z6F0</accession>
<organism evidence="18 19">
    <name type="scientific">Rhynchospora tenuis</name>
    <dbReference type="NCBI Taxonomy" id="198213"/>
    <lineage>
        <taxon>Eukaryota</taxon>
        <taxon>Viridiplantae</taxon>
        <taxon>Streptophyta</taxon>
        <taxon>Embryophyta</taxon>
        <taxon>Tracheophyta</taxon>
        <taxon>Spermatophyta</taxon>
        <taxon>Magnoliopsida</taxon>
        <taxon>Liliopsida</taxon>
        <taxon>Poales</taxon>
        <taxon>Cyperaceae</taxon>
        <taxon>Cyperoideae</taxon>
        <taxon>Rhynchosporeae</taxon>
        <taxon>Rhynchospora</taxon>
    </lineage>
</organism>
<comment type="similarity">
    <text evidence="12">Belongs to the monovalent cation:proton antiporter 2 (CPA2) transporter (TC 2.A.37) family. CHX (TC 2.A.37.4) subfamily.</text>
</comment>
<dbReference type="Pfam" id="PF00999">
    <property type="entry name" value="Na_H_Exchanger"/>
    <property type="match status" value="1"/>
</dbReference>
<dbReference type="InterPro" id="IPR038770">
    <property type="entry name" value="Na+/solute_symporter_sf"/>
</dbReference>
<dbReference type="Gene3D" id="3.40.50.12370">
    <property type="match status" value="1"/>
</dbReference>
<dbReference type="EMBL" id="JAMRDG010000002">
    <property type="protein sequence ID" value="KAJ3687759.1"/>
    <property type="molecule type" value="Genomic_DNA"/>
</dbReference>
<dbReference type="GO" id="GO:1902600">
    <property type="term" value="P:proton transmembrane transport"/>
    <property type="evidence" value="ECO:0007669"/>
    <property type="project" value="InterPro"/>
</dbReference>
<dbReference type="InterPro" id="IPR050794">
    <property type="entry name" value="CPA2_transporter"/>
</dbReference>
<feature type="region of interest" description="Disordered" evidence="13">
    <location>
        <begin position="678"/>
        <end position="698"/>
    </location>
</feature>
<dbReference type="GO" id="GO:0012505">
    <property type="term" value="C:endomembrane system"/>
    <property type="evidence" value="ECO:0007669"/>
    <property type="project" value="TreeGrafter"/>
</dbReference>
<dbReference type="Gene3D" id="1.20.1530.20">
    <property type="match status" value="1"/>
</dbReference>
<evidence type="ECO:0000256" key="2">
    <source>
        <dbReference type="ARBA" id="ARBA00004119"/>
    </source>
</evidence>
<evidence type="ECO:0000256" key="13">
    <source>
        <dbReference type="SAM" id="MobiDB-lite"/>
    </source>
</evidence>
<dbReference type="Pfam" id="PF23259">
    <property type="entry name" value="CHX17_C"/>
    <property type="match status" value="1"/>
</dbReference>
<dbReference type="GO" id="GO:0009941">
    <property type="term" value="C:chloroplast envelope"/>
    <property type="evidence" value="ECO:0007669"/>
    <property type="project" value="UniProtKB-SubCell"/>
</dbReference>
<feature type="domain" description="Cation/H(+) antiporter C-terminal" evidence="17">
    <location>
        <begin position="636"/>
        <end position="804"/>
    </location>
</feature>
<dbReference type="InterPro" id="IPR057291">
    <property type="entry name" value="CHX17_2nd"/>
</dbReference>
<proteinExistence type="inferred from homology"/>
<evidence type="ECO:0000259" key="16">
    <source>
        <dbReference type="Pfam" id="PF23256"/>
    </source>
</evidence>
<evidence type="ECO:0000256" key="14">
    <source>
        <dbReference type="SAM" id="Phobius"/>
    </source>
</evidence>
<dbReference type="Pfam" id="PF23256">
    <property type="entry name" value="CHX17_2nd"/>
    <property type="match status" value="1"/>
</dbReference>
<evidence type="ECO:0000256" key="12">
    <source>
        <dbReference type="ARBA" id="ARBA00038341"/>
    </source>
</evidence>
<keyword evidence="8" id="KW-0630">Potassium</keyword>
<dbReference type="PANTHER" id="PTHR32468">
    <property type="entry name" value="CATION/H + ANTIPORTER"/>
    <property type="match status" value="1"/>
</dbReference>
<keyword evidence="6" id="KW-0633">Potassium transport</keyword>
<feature type="transmembrane region" description="Helical" evidence="14">
    <location>
        <begin position="154"/>
        <end position="178"/>
    </location>
</feature>
<dbReference type="GO" id="GO:0006813">
    <property type="term" value="P:potassium ion transport"/>
    <property type="evidence" value="ECO:0007669"/>
    <property type="project" value="UniProtKB-KW"/>
</dbReference>
<dbReference type="InterPro" id="IPR057290">
    <property type="entry name" value="CHX17_C"/>
</dbReference>
<evidence type="ECO:0000256" key="6">
    <source>
        <dbReference type="ARBA" id="ARBA00022538"/>
    </source>
</evidence>
<evidence type="ECO:0000256" key="4">
    <source>
        <dbReference type="ARBA" id="ARBA00022448"/>
    </source>
</evidence>
<comment type="function">
    <text evidence="1">May function as sodium-coupled metabolite transporter across the chloroplast envelope.</text>
</comment>
<evidence type="ECO:0000256" key="7">
    <source>
        <dbReference type="ARBA" id="ARBA00022692"/>
    </source>
</evidence>
<evidence type="ECO:0000256" key="10">
    <source>
        <dbReference type="ARBA" id="ARBA00023065"/>
    </source>
</evidence>
<keyword evidence="9 14" id="KW-1133">Transmembrane helix</keyword>
<evidence type="ECO:0000313" key="18">
    <source>
        <dbReference type="EMBL" id="KAJ3687759.1"/>
    </source>
</evidence>
<dbReference type="Proteomes" id="UP001210211">
    <property type="component" value="Unassembled WGS sequence"/>
</dbReference>
<keyword evidence="19" id="KW-1185">Reference proteome</keyword>
<dbReference type="GO" id="GO:0016020">
    <property type="term" value="C:membrane"/>
    <property type="evidence" value="ECO:0007669"/>
    <property type="project" value="UniProtKB-SubCell"/>
</dbReference>
<evidence type="ECO:0000259" key="17">
    <source>
        <dbReference type="Pfam" id="PF23259"/>
    </source>
</evidence>
<name>A0AAD5Z6F0_9POAL</name>
<feature type="transmembrane region" description="Helical" evidence="14">
    <location>
        <begin position="224"/>
        <end position="243"/>
    </location>
</feature>
<evidence type="ECO:0008006" key="20">
    <source>
        <dbReference type="Google" id="ProtNLM"/>
    </source>
</evidence>
<feature type="transmembrane region" description="Helical" evidence="14">
    <location>
        <begin position="264"/>
        <end position="297"/>
    </location>
</feature>
<dbReference type="GO" id="GO:0006885">
    <property type="term" value="P:regulation of pH"/>
    <property type="evidence" value="ECO:0007669"/>
    <property type="project" value="UniProtKB-ARBA"/>
</dbReference>
<feature type="domain" description="Cation/H(+) antiporter central" evidence="16">
    <location>
        <begin position="491"/>
        <end position="629"/>
    </location>
</feature>
<keyword evidence="10" id="KW-0406">Ion transport</keyword>
<feature type="transmembrane region" description="Helical" evidence="14">
    <location>
        <begin position="24"/>
        <end position="43"/>
    </location>
</feature>
<feature type="transmembrane region" description="Helical" evidence="14">
    <location>
        <begin position="406"/>
        <end position="428"/>
    </location>
</feature>
<feature type="transmembrane region" description="Helical" evidence="14">
    <location>
        <begin position="120"/>
        <end position="142"/>
    </location>
</feature>
<dbReference type="FunFam" id="1.20.1530.20:FF:000003">
    <property type="entry name" value="Cation/H(+) antiporter 15"/>
    <property type="match status" value="1"/>
</dbReference>
<dbReference type="PANTHER" id="PTHR32468:SF0">
    <property type="entry name" value="K(+)_H(+) ANTIPORTER 1"/>
    <property type="match status" value="1"/>
</dbReference>
<evidence type="ECO:0000256" key="3">
    <source>
        <dbReference type="ARBA" id="ARBA00004141"/>
    </source>
</evidence>
<evidence type="ECO:0000313" key="19">
    <source>
        <dbReference type="Proteomes" id="UP001210211"/>
    </source>
</evidence>
<dbReference type="InterPro" id="IPR006153">
    <property type="entry name" value="Cation/H_exchanger_TM"/>
</dbReference>
<evidence type="ECO:0000256" key="5">
    <source>
        <dbReference type="ARBA" id="ARBA00022449"/>
    </source>
</evidence>
<dbReference type="GO" id="GO:0015297">
    <property type="term" value="F:antiporter activity"/>
    <property type="evidence" value="ECO:0007669"/>
    <property type="project" value="UniProtKB-KW"/>
</dbReference>
<keyword evidence="11 14" id="KW-0472">Membrane</keyword>
<dbReference type="AlphaFoldDB" id="A0AAD5Z6F0"/>
<keyword evidence="5" id="KW-0050">Antiport</keyword>
<reference evidence="18 19" key="1">
    <citation type="journal article" date="2022" name="Cell">
        <title>Repeat-based holocentromeres influence genome architecture and karyotype evolution.</title>
        <authorList>
            <person name="Hofstatter P.G."/>
            <person name="Thangavel G."/>
            <person name="Lux T."/>
            <person name="Neumann P."/>
            <person name="Vondrak T."/>
            <person name="Novak P."/>
            <person name="Zhang M."/>
            <person name="Costa L."/>
            <person name="Castellani M."/>
            <person name="Scott A."/>
            <person name="Toegelov H."/>
            <person name="Fuchs J."/>
            <person name="Mata-Sucre Y."/>
            <person name="Dias Y."/>
            <person name="Vanzela A.L.L."/>
            <person name="Huettel B."/>
            <person name="Almeida C.C.S."/>
            <person name="Simkova H."/>
            <person name="Souza G."/>
            <person name="Pedrosa-Harand A."/>
            <person name="Macas J."/>
            <person name="Mayer K.F.X."/>
            <person name="Houben A."/>
            <person name="Marques A."/>
        </authorList>
    </citation>
    <scope>NUCLEOTIDE SEQUENCE [LARGE SCALE GENOMIC DNA]</scope>
    <source>
        <strain evidence="18">RhyTen1mFocal</strain>
    </source>
</reference>
<comment type="caution">
    <text evidence="18">The sequence shown here is derived from an EMBL/GenBank/DDBJ whole genome shotgun (WGS) entry which is preliminary data.</text>
</comment>